<keyword evidence="2" id="KW-1185">Reference proteome</keyword>
<dbReference type="NCBIfam" id="TIGR04256">
    <property type="entry name" value="GxxExxY"/>
    <property type="match status" value="1"/>
</dbReference>
<dbReference type="Proteomes" id="UP001403385">
    <property type="component" value="Unassembled WGS sequence"/>
</dbReference>
<reference evidence="1 2" key="1">
    <citation type="submission" date="2024-04" db="EMBL/GenBank/DDBJ databases">
        <title>Novel genus in family Flammeovirgaceae.</title>
        <authorList>
            <person name="Nguyen T.H."/>
            <person name="Vuong T.Q."/>
            <person name="Le H."/>
            <person name="Kim S.-G."/>
        </authorList>
    </citation>
    <scope>NUCLEOTIDE SEQUENCE [LARGE SCALE GENOMIC DNA]</scope>
    <source>
        <strain evidence="1 2">JCM 23209</strain>
    </source>
</reference>
<comment type="caution">
    <text evidence="1">The sequence shown here is derived from an EMBL/GenBank/DDBJ whole genome shotgun (WGS) entry which is preliminary data.</text>
</comment>
<accession>A0AAW9S0W1</accession>
<dbReference type="RefSeq" id="WP_346823596.1">
    <property type="nucleotide sequence ID" value="NZ_JBDKWZ010000017.1"/>
</dbReference>
<evidence type="ECO:0000313" key="1">
    <source>
        <dbReference type="EMBL" id="MEN7550814.1"/>
    </source>
</evidence>
<dbReference type="Gene3D" id="3.90.320.10">
    <property type="match status" value="1"/>
</dbReference>
<gene>
    <name evidence="1" type="ORF">AAG747_23030</name>
</gene>
<dbReference type="InterPro" id="IPR011604">
    <property type="entry name" value="PDDEXK-like_dom_sf"/>
</dbReference>
<dbReference type="InterPro" id="IPR026350">
    <property type="entry name" value="GxxExxY"/>
</dbReference>
<evidence type="ECO:0000313" key="2">
    <source>
        <dbReference type="Proteomes" id="UP001403385"/>
    </source>
</evidence>
<dbReference type="AlphaFoldDB" id="A0AAW9S0W1"/>
<dbReference type="EMBL" id="JBDKWZ010000017">
    <property type="protein sequence ID" value="MEN7550814.1"/>
    <property type="molecule type" value="Genomic_DNA"/>
</dbReference>
<sequence>MVTKKYLKQLTYDVLGAAIEVHKHLGAGLLESVYHKCLLKEFIEQSIPFQSEVNVPVQYKGLEVSTDLRCDFFVQDILVVELKAVDSILPIHEAQLLTYMKLLKAPKGILLNFNAVNLFRCGQKTFVNEYFTSLIEG</sequence>
<organism evidence="1 2">
    <name type="scientific">Rapidithrix thailandica</name>
    <dbReference type="NCBI Taxonomy" id="413964"/>
    <lineage>
        <taxon>Bacteria</taxon>
        <taxon>Pseudomonadati</taxon>
        <taxon>Bacteroidota</taxon>
        <taxon>Cytophagia</taxon>
        <taxon>Cytophagales</taxon>
        <taxon>Flammeovirgaceae</taxon>
        <taxon>Rapidithrix</taxon>
    </lineage>
</organism>
<dbReference type="Pfam" id="PF13366">
    <property type="entry name" value="PDDEXK_3"/>
    <property type="match status" value="1"/>
</dbReference>
<protein>
    <submittedName>
        <fullName evidence="1">GxxExxY protein</fullName>
    </submittedName>
</protein>
<proteinExistence type="predicted"/>
<name>A0AAW9S0W1_9BACT</name>